<name>A0AC61DER7_9FIRM</name>
<dbReference type="Proteomes" id="UP000224460">
    <property type="component" value="Unassembled WGS sequence"/>
</dbReference>
<dbReference type="EMBL" id="PEDL01000002">
    <property type="protein sequence ID" value="PHV71701.1"/>
    <property type="molecule type" value="Genomic_DNA"/>
</dbReference>
<gene>
    <name evidence="1" type="ORF">CS063_03835</name>
</gene>
<keyword evidence="2" id="KW-1185">Reference proteome</keyword>
<reference evidence="1" key="1">
    <citation type="submission" date="2017-10" db="EMBL/GenBank/DDBJ databases">
        <title>Genome sequence of cellulolytic Lachnospiraceae bacterium XHS1971 isolated from hotspring sediment.</title>
        <authorList>
            <person name="Vasudevan G."/>
            <person name="Joshi A.J."/>
            <person name="Hivarkar S."/>
            <person name="Lanjekar V.B."/>
            <person name="Dhakephalkar P.K."/>
            <person name="Dagar S."/>
        </authorList>
    </citation>
    <scope>NUCLEOTIDE SEQUENCE</scope>
    <source>
        <strain evidence="1">XHS1971</strain>
    </source>
</reference>
<organism evidence="1 2">
    <name type="scientific">Sporanaerobium hydrogeniformans</name>
    <dbReference type="NCBI Taxonomy" id="3072179"/>
    <lineage>
        <taxon>Bacteria</taxon>
        <taxon>Bacillati</taxon>
        <taxon>Bacillota</taxon>
        <taxon>Clostridia</taxon>
        <taxon>Lachnospirales</taxon>
        <taxon>Lachnospiraceae</taxon>
        <taxon>Sporanaerobium</taxon>
    </lineage>
</organism>
<accession>A0AC61DER7</accession>
<proteinExistence type="predicted"/>
<sequence>MKKVKALWVLVFAMVLSMLTTGCGDKGLTHIKLAEVTHSVFYAPQYVALEKGFFKEVGLDIELIGTQGADKTMAAVLSGEVQIGFMGPEASIYVNNQGNKDYAINFAQVTKRDGSFLVSRQEEPNFDFKTLAGKEIIGGRKGGVPEMTLEYVLKNKGLVLGEEVASGQVNVRTDVQFAAMGGAFVGGEGDYVALFEPIATSLEKEGKGYVVASIGAESGEIPYTAYSALKSYMEKNPNTIQKFTDALYKGQQFVKNSSAEEIAKVIAPQFKELSLEDLTAVVQRYKDIDAWCETPVLKEESFNRLMDVMEMAGELNKRADYETLVTTVFAEKAIK</sequence>
<protein>
    <submittedName>
        <fullName evidence="1">Nitrate ABC transporter substrate-binding protein</fullName>
    </submittedName>
</protein>
<evidence type="ECO:0000313" key="2">
    <source>
        <dbReference type="Proteomes" id="UP000224460"/>
    </source>
</evidence>
<comment type="caution">
    <text evidence="1">The sequence shown here is derived from an EMBL/GenBank/DDBJ whole genome shotgun (WGS) entry which is preliminary data.</text>
</comment>
<evidence type="ECO:0000313" key="1">
    <source>
        <dbReference type="EMBL" id="PHV71701.1"/>
    </source>
</evidence>